<keyword evidence="1" id="KW-0472">Membrane</keyword>
<accession>A0A0S2M610</accession>
<proteinExistence type="predicted"/>
<dbReference type="Proteomes" id="UP000002149">
    <property type="component" value="Chromosome 11"/>
</dbReference>
<dbReference type="GeneID" id="36393101"/>
<dbReference type="AlphaFoldDB" id="A0A0S2M610"/>
<dbReference type="VEuPathDB" id="FungiDB:CNK01490"/>
<dbReference type="RefSeq" id="XP_024514640.1">
    <property type="nucleotide sequence ID" value="XM_024658805.1"/>
</dbReference>
<keyword evidence="1" id="KW-1133">Transmembrane helix</keyword>
<dbReference type="OrthoDB" id="2576475at2759"/>
<organism evidence="2 3">
    <name type="scientific">Cryptococcus deneoformans (strain JEC21 / ATCC MYA-565)</name>
    <name type="common">Cryptococcus neoformans var. neoformans serotype D</name>
    <dbReference type="NCBI Taxonomy" id="214684"/>
    <lineage>
        <taxon>Eukaryota</taxon>
        <taxon>Fungi</taxon>
        <taxon>Dikarya</taxon>
        <taxon>Basidiomycota</taxon>
        <taxon>Agaricomycotina</taxon>
        <taxon>Tremellomycetes</taxon>
        <taxon>Tremellales</taxon>
        <taxon>Cryptococcaceae</taxon>
        <taxon>Cryptococcus</taxon>
        <taxon>Cryptococcus neoformans species complex</taxon>
    </lineage>
</organism>
<reference evidence="2 3" key="1">
    <citation type="journal article" date="2005" name="Science">
        <title>The genome of the basidiomycetous yeast and human pathogen Cryptococcus neoformans.</title>
        <authorList>
            <person name="Loftus B.J."/>
            <person name="Fung E."/>
            <person name="Roncaglia P."/>
            <person name="Rowley D."/>
            <person name="Amedeo P."/>
            <person name="Bruno D."/>
            <person name="Vamathevan J."/>
            <person name="Miranda M."/>
            <person name="Anderson I.J."/>
            <person name="Fraser J.A."/>
            <person name="Allen J.E."/>
            <person name="Bosdet I.E."/>
            <person name="Brent M.R."/>
            <person name="Chiu R."/>
            <person name="Doering T.L."/>
            <person name="Donlin M.J."/>
            <person name="D'Souza C.A."/>
            <person name="Fox D.S."/>
            <person name="Grinberg V."/>
            <person name="Fu J."/>
            <person name="Fukushima M."/>
            <person name="Haas B.J."/>
            <person name="Huang J.C."/>
            <person name="Janbon G."/>
            <person name="Jones S.J."/>
            <person name="Koo H.L."/>
            <person name="Krzywinski M.I."/>
            <person name="Kwon-Chung J.K."/>
            <person name="Lengeler K.B."/>
            <person name="Maiti R."/>
            <person name="Marra M.A."/>
            <person name="Marra R.E."/>
            <person name="Mathewson C.A."/>
            <person name="Mitchell T.G."/>
            <person name="Pertea M."/>
            <person name="Riggs F.R."/>
            <person name="Salzberg S.L."/>
            <person name="Schein J.E."/>
            <person name="Shvartsbeyn A."/>
            <person name="Shin H."/>
            <person name="Shumway M."/>
            <person name="Specht C.A."/>
            <person name="Suh B.B."/>
            <person name="Tenney A."/>
            <person name="Utterback T.R."/>
            <person name="Wickes B.L."/>
            <person name="Wortman J.R."/>
            <person name="Wye N.H."/>
            <person name="Kronstad J.W."/>
            <person name="Lodge J.K."/>
            <person name="Heitman J."/>
            <person name="Davis R.W."/>
            <person name="Fraser C.M."/>
            <person name="Hyman R.W."/>
        </authorList>
    </citation>
    <scope>NUCLEOTIDE SEQUENCE [LARGE SCALE GENOMIC DNA]</scope>
    <source>
        <strain evidence="3">JEC21 / ATCC MYA-565</strain>
    </source>
</reference>
<keyword evidence="1" id="KW-0812">Transmembrane</keyword>
<feature type="transmembrane region" description="Helical" evidence="1">
    <location>
        <begin position="56"/>
        <end position="76"/>
    </location>
</feature>
<evidence type="ECO:0000313" key="2">
    <source>
        <dbReference type="EMBL" id="ALO69605.1"/>
    </source>
</evidence>
<dbReference type="EMBL" id="AE017351">
    <property type="protein sequence ID" value="ALO69605.1"/>
    <property type="molecule type" value="Genomic_DNA"/>
</dbReference>
<protein>
    <submittedName>
        <fullName evidence="2">Uncharacterized protein</fullName>
    </submittedName>
</protein>
<gene>
    <name evidence="2" type="ordered locus">CNK01490</name>
</gene>
<sequence>MTTIPYSKPRNKADVVRESLAHPANNPYYLSHLSYPTASNSSFIYLMSQRQQGGGMGMGGMGMGGMGMGGMGMGGMGMMNPMMGGMGGMGMMNPMMGMGGMGMASPMMGMGGYGDARWRSWFWSIRDAEVSPRRAFRRLRHGNGSDAWRNDGWNGYDDGRLWDEHGNALGVLRDGL</sequence>
<evidence type="ECO:0000313" key="3">
    <source>
        <dbReference type="Proteomes" id="UP000002149"/>
    </source>
</evidence>
<keyword evidence="3" id="KW-1185">Reference proteome</keyword>
<evidence type="ECO:0000256" key="1">
    <source>
        <dbReference type="SAM" id="Phobius"/>
    </source>
</evidence>
<feature type="transmembrane region" description="Helical" evidence="1">
    <location>
        <begin position="96"/>
        <end position="116"/>
    </location>
</feature>
<dbReference type="PaxDb" id="214684-A0A0S2M610"/>
<dbReference type="KEGG" id="cne:CNK01490"/>
<dbReference type="InParanoid" id="A0A0S2M610"/>
<name>A0A0S2M610_CRYD1</name>